<gene>
    <name evidence="1" type="ORF">IPOD504_LOCUS16509</name>
</gene>
<keyword evidence="2" id="KW-1185">Reference proteome</keyword>
<reference evidence="1" key="1">
    <citation type="submission" date="2022-03" db="EMBL/GenBank/DDBJ databases">
        <authorList>
            <person name="Martin H S."/>
        </authorList>
    </citation>
    <scope>NUCLEOTIDE SEQUENCE</scope>
</reference>
<feature type="non-terminal residue" evidence="1">
    <location>
        <position position="151"/>
    </location>
</feature>
<name>A0ABN8J353_9NEOP</name>
<evidence type="ECO:0000313" key="2">
    <source>
        <dbReference type="Proteomes" id="UP000837857"/>
    </source>
</evidence>
<accession>A0ABN8J353</accession>
<sequence length="151" mass="16416">MLCINTARVRVTSRGQLSPDRTAGVKKASPAGGRWQRRARAAFLCGGAPRAHTRVPTRCNTAELWGTVASSAAVPSVGHRQSVGCLERMRSAFINNAGGSGPASCRRRSNTNWIRAKSTRHCHTTQAVCKPRTDQTAKTRGFWLAHRFCVS</sequence>
<evidence type="ECO:0000313" key="1">
    <source>
        <dbReference type="EMBL" id="CAH2075115.1"/>
    </source>
</evidence>
<protein>
    <submittedName>
        <fullName evidence="1">Uncharacterized protein</fullName>
    </submittedName>
</protein>
<organism evidence="1 2">
    <name type="scientific">Iphiclides podalirius</name>
    <name type="common">scarce swallowtail</name>
    <dbReference type="NCBI Taxonomy" id="110791"/>
    <lineage>
        <taxon>Eukaryota</taxon>
        <taxon>Metazoa</taxon>
        <taxon>Ecdysozoa</taxon>
        <taxon>Arthropoda</taxon>
        <taxon>Hexapoda</taxon>
        <taxon>Insecta</taxon>
        <taxon>Pterygota</taxon>
        <taxon>Neoptera</taxon>
        <taxon>Endopterygota</taxon>
        <taxon>Lepidoptera</taxon>
        <taxon>Glossata</taxon>
        <taxon>Ditrysia</taxon>
        <taxon>Papilionoidea</taxon>
        <taxon>Papilionidae</taxon>
        <taxon>Papilioninae</taxon>
        <taxon>Iphiclides</taxon>
    </lineage>
</organism>
<dbReference type="EMBL" id="OW152820">
    <property type="protein sequence ID" value="CAH2075115.1"/>
    <property type="molecule type" value="Genomic_DNA"/>
</dbReference>
<proteinExistence type="predicted"/>
<dbReference type="Proteomes" id="UP000837857">
    <property type="component" value="Chromosome 8"/>
</dbReference>